<keyword evidence="1" id="KW-0732">Signal</keyword>
<feature type="domain" description="Fimbrial-type adhesion" evidence="2">
    <location>
        <begin position="221"/>
        <end position="349"/>
    </location>
</feature>
<dbReference type="EMBL" id="LDJJ01000086">
    <property type="protein sequence ID" value="KRG62263.1"/>
    <property type="molecule type" value="Genomic_DNA"/>
</dbReference>
<dbReference type="GO" id="GO:0009289">
    <property type="term" value="C:pilus"/>
    <property type="evidence" value="ECO:0007669"/>
    <property type="project" value="InterPro"/>
</dbReference>
<comment type="caution">
    <text evidence="3">The sequence shown here is derived from an EMBL/GenBank/DDBJ whole genome shotgun (WGS) entry which is preliminary data.</text>
</comment>
<evidence type="ECO:0000313" key="4">
    <source>
        <dbReference type="Proteomes" id="UP000051863"/>
    </source>
</evidence>
<feature type="chain" id="PRO_5006393628" description="Fimbrial-type adhesion domain-containing protein" evidence="1">
    <location>
        <begin position="22"/>
        <end position="350"/>
    </location>
</feature>
<dbReference type="RefSeq" id="WP_057630660.1">
    <property type="nucleotide sequence ID" value="NZ_LDJJ01000086.1"/>
</dbReference>
<dbReference type="InterPro" id="IPR008966">
    <property type="entry name" value="Adhesion_dom_sf"/>
</dbReference>
<evidence type="ECO:0000259" key="2">
    <source>
        <dbReference type="Pfam" id="PF00419"/>
    </source>
</evidence>
<evidence type="ECO:0000313" key="3">
    <source>
        <dbReference type="EMBL" id="KRG62263.1"/>
    </source>
</evidence>
<evidence type="ECO:0000256" key="1">
    <source>
        <dbReference type="SAM" id="SignalP"/>
    </source>
</evidence>
<dbReference type="InterPro" id="IPR036937">
    <property type="entry name" value="Adhesion_dom_fimbrial_sf"/>
</dbReference>
<feature type="signal peptide" evidence="1">
    <location>
        <begin position="1"/>
        <end position="21"/>
    </location>
</feature>
<gene>
    <name evidence="3" type="ORF">ABB27_18450</name>
</gene>
<dbReference type="Proteomes" id="UP000051863">
    <property type="component" value="Unassembled WGS sequence"/>
</dbReference>
<dbReference type="InterPro" id="IPR000259">
    <property type="entry name" value="Adhesion_dom_fimbrial"/>
</dbReference>
<dbReference type="Pfam" id="PF00419">
    <property type="entry name" value="Fimbrial"/>
    <property type="match status" value="1"/>
</dbReference>
<organism evidence="3 4">
    <name type="scientific">Stenotrophomonas terrae</name>
    <dbReference type="NCBI Taxonomy" id="405446"/>
    <lineage>
        <taxon>Bacteria</taxon>
        <taxon>Pseudomonadati</taxon>
        <taxon>Pseudomonadota</taxon>
        <taxon>Gammaproteobacteria</taxon>
        <taxon>Lysobacterales</taxon>
        <taxon>Lysobacteraceae</taxon>
        <taxon>Stenotrophomonas</taxon>
    </lineage>
</organism>
<reference evidence="3 4" key="1">
    <citation type="submission" date="2015-05" db="EMBL/GenBank/DDBJ databases">
        <title>Genome sequencing and analysis of members of genus Stenotrophomonas.</title>
        <authorList>
            <person name="Patil P.P."/>
            <person name="Midha S."/>
            <person name="Patil P.B."/>
        </authorList>
    </citation>
    <scope>NUCLEOTIDE SEQUENCE [LARGE SCALE GENOMIC DNA]</scope>
    <source>
        <strain evidence="3 4">DSM 18941</strain>
    </source>
</reference>
<name>A0A0R0C818_9GAMM</name>
<dbReference type="OrthoDB" id="8926940at2"/>
<dbReference type="SUPFAM" id="SSF49401">
    <property type="entry name" value="Bacterial adhesins"/>
    <property type="match status" value="1"/>
</dbReference>
<dbReference type="PROSITE" id="PS51257">
    <property type="entry name" value="PROKAR_LIPOPROTEIN"/>
    <property type="match status" value="1"/>
</dbReference>
<proteinExistence type="predicted"/>
<sequence>MTYLIRNLSLLLMLLLPQAAAAMSCKESFSEAVHQQINLQNDITISRGDAVRGRLLWRSEEYSISFRCLDAQSTPEGEYAFFYWDPDNTVAQIHPSIEVGVTIDNTDYRISGGSARLLVGAGTRLPANRPNCKKYWNHSKAKRCATSNVLGITFSIYIKATGFPPPANGLINGNRTYDLFQVDGDGGLNSAPRSNYRAGIGGLGHIRFVACNPEIRIMGNAGSTINFGKIIRSTIHIGETNRMPFWVVVDMTHANAGNQCNQQMLVATFDTTNRLFEGMVIMPRKNDNFGIVLSDPKSTERYIQMKKSIPLGTANNSMTFHEFRAAMYWMDERPALGPFSATATVNVTFR</sequence>
<keyword evidence="4" id="KW-1185">Reference proteome</keyword>
<protein>
    <recommendedName>
        <fullName evidence="2">Fimbrial-type adhesion domain-containing protein</fullName>
    </recommendedName>
</protein>
<accession>A0A0R0C818</accession>
<dbReference type="GO" id="GO:0007155">
    <property type="term" value="P:cell adhesion"/>
    <property type="evidence" value="ECO:0007669"/>
    <property type="project" value="InterPro"/>
</dbReference>
<dbReference type="AlphaFoldDB" id="A0A0R0C818"/>
<dbReference type="Gene3D" id="2.60.40.1090">
    <property type="entry name" value="Fimbrial-type adhesion domain"/>
    <property type="match status" value="1"/>
</dbReference>
<dbReference type="PATRIC" id="fig|405446.3.peg.3713"/>